<proteinExistence type="predicted"/>
<dbReference type="Proteomes" id="UP000675781">
    <property type="component" value="Unassembled WGS sequence"/>
</dbReference>
<name>A0A941ISG5_9ACTN</name>
<sequence length="92" mass="9881">MNWASWTTTRILTGHAGVCTDEAGVLRGEVDVHTTWADGQAIVTAQFSGSADWYTVTGSPVPCATEHESRDLHQRIVDGARSSEKPLTLGLV</sequence>
<evidence type="ECO:0000313" key="1">
    <source>
        <dbReference type="EMBL" id="MBR7834868.1"/>
    </source>
</evidence>
<comment type="caution">
    <text evidence="1">The sequence shown here is derived from an EMBL/GenBank/DDBJ whole genome shotgun (WGS) entry which is preliminary data.</text>
</comment>
<organism evidence="1 2">
    <name type="scientific">Actinospica durhamensis</name>
    <dbReference type="NCBI Taxonomy" id="1508375"/>
    <lineage>
        <taxon>Bacteria</taxon>
        <taxon>Bacillati</taxon>
        <taxon>Actinomycetota</taxon>
        <taxon>Actinomycetes</taxon>
        <taxon>Catenulisporales</taxon>
        <taxon>Actinospicaceae</taxon>
        <taxon>Actinospica</taxon>
    </lineage>
</organism>
<protein>
    <submittedName>
        <fullName evidence="1">Uncharacterized protein</fullName>
    </submittedName>
</protein>
<gene>
    <name evidence="1" type="ORF">KDL01_16465</name>
</gene>
<dbReference type="EMBL" id="JAGSOG010000073">
    <property type="protein sequence ID" value="MBR7834868.1"/>
    <property type="molecule type" value="Genomic_DNA"/>
</dbReference>
<reference evidence="1" key="1">
    <citation type="submission" date="2021-04" db="EMBL/GenBank/DDBJ databases">
        <title>Genome based classification of Actinospica acidithermotolerans sp. nov., an actinobacterium isolated from an Indonesian hot spring.</title>
        <authorList>
            <person name="Kusuma A.B."/>
            <person name="Putra K.E."/>
            <person name="Nafisah S."/>
            <person name="Loh J."/>
            <person name="Nouioui I."/>
            <person name="Goodfellow M."/>
        </authorList>
    </citation>
    <scope>NUCLEOTIDE SEQUENCE</scope>
    <source>
        <strain evidence="1">CSCA 57</strain>
    </source>
</reference>
<accession>A0A941ISG5</accession>
<dbReference type="RefSeq" id="WP_212529383.1">
    <property type="nucleotide sequence ID" value="NZ_JAGSOG010000073.1"/>
</dbReference>
<keyword evidence="2" id="KW-1185">Reference proteome</keyword>
<dbReference type="AlphaFoldDB" id="A0A941ISG5"/>
<evidence type="ECO:0000313" key="2">
    <source>
        <dbReference type="Proteomes" id="UP000675781"/>
    </source>
</evidence>